<keyword evidence="4" id="KW-1185">Reference proteome</keyword>
<dbReference type="InterPro" id="IPR014867">
    <property type="entry name" value="Spore_coat_CotH_CotH2/3/7"/>
</dbReference>
<evidence type="ECO:0000256" key="1">
    <source>
        <dbReference type="SAM" id="MobiDB-lite"/>
    </source>
</evidence>
<evidence type="ECO:0008006" key="5">
    <source>
        <dbReference type="Google" id="ProtNLM"/>
    </source>
</evidence>
<proteinExistence type="predicted"/>
<feature type="compositionally biased region" description="Basic residues" evidence="1">
    <location>
        <begin position="517"/>
        <end position="528"/>
    </location>
</feature>
<reference evidence="3 4" key="2">
    <citation type="submission" date="2016-08" db="EMBL/GenBank/DDBJ databases">
        <title>Pervasive Adenine N6-methylation of Active Genes in Fungi.</title>
        <authorList>
            <consortium name="DOE Joint Genome Institute"/>
            <person name="Mondo S.J."/>
            <person name="Dannebaum R.O."/>
            <person name="Kuo R.C."/>
            <person name="Labutti K."/>
            <person name="Haridas S."/>
            <person name="Kuo A."/>
            <person name="Salamov A."/>
            <person name="Ahrendt S.R."/>
            <person name="Lipzen A."/>
            <person name="Sullivan W."/>
            <person name="Andreopoulos W.B."/>
            <person name="Clum A."/>
            <person name="Lindquist E."/>
            <person name="Daum C."/>
            <person name="Ramamoorthy G.K."/>
            <person name="Gryganskyi A."/>
            <person name="Culley D."/>
            <person name="Magnuson J.K."/>
            <person name="James T.Y."/>
            <person name="O'Malley M.A."/>
            <person name="Stajich J.E."/>
            <person name="Spatafora J.W."/>
            <person name="Visel A."/>
            <person name="Grigoriev I.V."/>
        </authorList>
    </citation>
    <scope>NUCLEOTIDE SEQUENCE [LARGE SCALE GENOMIC DNA]</scope>
    <source>
        <strain evidence="3 4">S4</strain>
    </source>
</reference>
<dbReference type="EMBL" id="MCFG01000228">
    <property type="protein sequence ID" value="ORX77960.1"/>
    <property type="molecule type" value="Genomic_DNA"/>
</dbReference>
<gene>
    <name evidence="3" type="ORF">BCR32DRAFT_282730</name>
</gene>
<evidence type="ECO:0000256" key="2">
    <source>
        <dbReference type="SAM" id="SignalP"/>
    </source>
</evidence>
<evidence type="ECO:0000313" key="3">
    <source>
        <dbReference type="EMBL" id="ORX77960.1"/>
    </source>
</evidence>
<evidence type="ECO:0000313" key="4">
    <source>
        <dbReference type="Proteomes" id="UP000193944"/>
    </source>
</evidence>
<reference evidence="3 4" key="1">
    <citation type="submission" date="2016-08" db="EMBL/GenBank/DDBJ databases">
        <title>A Parts List for Fungal Cellulosomes Revealed by Comparative Genomics.</title>
        <authorList>
            <consortium name="DOE Joint Genome Institute"/>
            <person name="Haitjema C.H."/>
            <person name="Gilmore S.P."/>
            <person name="Henske J.K."/>
            <person name="Solomon K.V."/>
            <person name="De Groot R."/>
            <person name="Kuo A."/>
            <person name="Mondo S.J."/>
            <person name="Salamov A.A."/>
            <person name="Labutti K."/>
            <person name="Zhao Z."/>
            <person name="Chiniquy J."/>
            <person name="Barry K."/>
            <person name="Brewer H.M."/>
            <person name="Purvine S.O."/>
            <person name="Wright A.T."/>
            <person name="Boxma B."/>
            <person name="Van Alen T."/>
            <person name="Hackstein J.H."/>
            <person name="Baker S.E."/>
            <person name="Grigoriev I.V."/>
            <person name="O'Malley M.A."/>
        </authorList>
    </citation>
    <scope>NUCLEOTIDE SEQUENCE [LARGE SCALE GENOMIC DNA]</scope>
    <source>
        <strain evidence="3 4">S4</strain>
    </source>
</reference>
<dbReference type="Pfam" id="PF08757">
    <property type="entry name" value="CotH"/>
    <property type="match status" value="1"/>
</dbReference>
<feature type="chain" id="PRO_5012395221" description="Coth-domain-containing protein" evidence="2">
    <location>
        <begin position="18"/>
        <end position="528"/>
    </location>
</feature>
<feature type="region of interest" description="Disordered" evidence="1">
    <location>
        <begin position="506"/>
        <end position="528"/>
    </location>
</feature>
<dbReference type="AlphaFoldDB" id="A0A1Y1WWR5"/>
<dbReference type="STRING" id="1754192.A0A1Y1WWR5"/>
<comment type="caution">
    <text evidence="3">The sequence shown here is derived from an EMBL/GenBank/DDBJ whole genome shotgun (WGS) entry which is preliminary data.</text>
</comment>
<name>A0A1Y1WWR5_9FUNG</name>
<organism evidence="3 4">
    <name type="scientific">Anaeromyces robustus</name>
    <dbReference type="NCBI Taxonomy" id="1754192"/>
    <lineage>
        <taxon>Eukaryota</taxon>
        <taxon>Fungi</taxon>
        <taxon>Fungi incertae sedis</taxon>
        <taxon>Chytridiomycota</taxon>
        <taxon>Chytridiomycota incertae sedis</taxon>
        <taxon>Neocallimastigomycetes</taxon>
        <taxon>Neocallimastigales</taxon>
        <taxon>Neocallimastigaceae</taxon>
        <taxon>Anaeromyces</taxon>
    </lineage>
</organism>
<keyword evidence="2" id="KW-0732">Signal</keyword>
<feature type="signal peptide" evidence="2">
    <location>
        <begin position="1"/>
        <end position="17"/>
    </location>
</feature>
<dbReference type="OrthoDB" id="2134720at2759"/>
<dbReference type="Proteomes" id="UP000193944">
    <property type="component" value="Unassembled WGS sequence"/>
</dbReference>
<dbReference type="PANTHER" id="PTHR40050">
    <property type="entry name" value="INNER SPORE COAT PROTEIN H"/>
    <property type="match status" value="1"/>
</dbReference>
<protein>
    <recommendedName>
        <fullName evidence="5">Coth-domain-containing protein</fullName>
    </recommendedName>
</protein>
<sequence length="528" mass="61979">MLKILFTFFLLISFVFADITDYLKSANRSFNPLEGKVPKIYIDMKLEELEKFKKNVQINEEEDIFGTCNHDASCLKDFETKVTLTFELDGEKTVFKKVKFKTGGNYSRGNDRIGFNFKLNGDDLLYDRKQIRVRPDASDFSHIRSKLAYDLINIWGLPSMRETYIELYLNDEYYGLYYLQDSLKSSWVKKHYNIPADKEVETLFYCEKTGITLAIGDKCEQTNDKIANYTQPFEEFLEKVNKAKTVKDLEEFMNVELLMKNLAVEFLFGSVDHYMYRGHNFFLYQKEDGHCLSSFIQRFSHYDVEDFGYRIKFEDLTMPGKILLEPAYFNDNTEFKKALRELMVTGFNPDALYKRIDELKEFIAPYVKKTVTPREDGRLPGVINFKDFEINTEFNSVIPTEPGVKGWIKNRFEFACQEYGFDQEEVLKEAAAFRGEEYNPKFTETLIAEKTEAPIEGLININENEDEDKKEEYTKTSVTNEELKIKIRIKLKIHQKNNLKLKIADDTTGSQENAPVRNKKKYIVRKRH</sequence>
<accession>A0A1Y1WWR5</accession>
<dbReference type="PANTHER" id="PTHR40050:SF1">
    <property type="entry name" value="INNER SPORE COAT PROTEIN H"/>
    <property type="match status" value="1"/>
</dbReference>